<dbReference type="OrthoDB" id="1117292at2"/>
<gene>
    <name evidence="1" type="ORF">DF185_11750</name>
</gene>
<organism evidence="1 2">
    <name type="scientific">Marinifilum breve</name>
    <dbReference type="NCBI Taxonomy" id="2184082"/>
    <lineage>
        <taxon>Bacteria</taxon>
        <taxon>Pseudomonadati</taxon>
        <taxon>Bacteroidota</taxon>
        <taxon>Bacteroidia</taxon>
        <taxon>Marinilabiliales</taxon>
        <taxon>Marinifilaceae</taxon>
    </lineage>
</organism>
<dbReference type="RefSeq" id="WP_110360938.1">
    <property type="nucleotide sequence ID" value="NZ_QFLI01000004.1"/>
</dbReference>
<dbReference type="Proteomes" id="UP000248079">
    <property type="component" value="Unassembled WGS sequence"/>
</dbReference>
<evidence type="ECO:0000313" key="1">
    <source>
        <dbReference type="EMBL" id="PXY01309.1"/>
    </source>
</evidence>
<reference evidence="1 2" key="1">
    <citation type="submission" date="2018-05" db="EMBL/GenBank/DDBJ databases">
        <title>Marinifilum breve JC075T sp. nov., a marine bacterium isolated from Yongle Blue Hole in the South China Sea.</title>
        <authorList>
            <person name="Fu T."/>
        </authorList>
    </citation>
    <scope>NUCLEOTIDE SEQUENCE [LARGE SCALE GENOMIC DNA]</scope>
    <source>
        <strain evidence="1 2">JC075</strain>
    </source>
</reference>
<sequence>MLLNLEKVNIGKAFELFAYNQNFKLTAYPRLITLYAIKKEFKHIPELNWKFEYDHVNVNKNRVIIEYRQNKSEDFSFYYEIPLSINFELRVFLAKSSIHFIDLYNFLLSNSLIKENQFKLKAEYHTIPHFVINQKVRRYNTGILNKIQNNNDFDGLPIDDNIKNEIDLGFQFFNPIFNQILSQFQI</sequence>
<keyword evidence="2" id="KW-1185">Reference proteome</keyword>
<accession>A0A2V3ZXX4</accession>
<dbReference type="EMBL" id="QFLI01000004">
    <property type="protein sequence ID" value="PXY01309.1"/>
    <property type="molecule type" value="Genomic_DNA"/>
</dbReference>
<evidence type="ECO:0000313" key="2">
    <source>
        <dbReference type="Proteomes" id="UP000248079"/>
    </source>
</evidence>
<name>A0A2V3ZXX4_9BACT</name>
<comment type="caution">
    <text evidence="1">The sequence shown here is derived from an EMBL/GenBank/DDBJ whole genome shotgun (WGS) entry which is preliminary data.</text>
</comment>
<dbReference type="AlphaFoldDB" id="A0A2V3ZXX4"/>
<protein>
    <submittedName>
        <fullName evidence="1">Uncharacterized protein</fullName>
    </submittedName>
</protein>
<proteinExistence type="predicted"/>